<name>A0A069E9J7_9PROT</name>
<dbReference type="PANTHER" id="PTHR18964:SF149">
    <property type="entry name" value="BIFUNCTIONAL UDP-N-ACETYLGLUCOSAMINE 2-EPIMERASE_N-ACETYLMANNOSAMINE KINASE"/>
    <property type="match status" value="1"/>
</dbReference>
<dbReference type="AlphaFoldDB" id="A0A069E9J7"/>
<comment type="caution">
    <text evidence="2">The sequence shown here is derived from an EMBL/GenBank/DDBJ whole genome shotgun (WGS) entry which is preliminary data.</text>
</comment>
<dbReference type="PANTHER" id="PTHR18964">
    <property type="entry name" value="ROK (REPRESSOR, ORF, KINASE) FAMILY"/>
    <property type="match status" value="1"/>
</dbReference>
<evidence type="ECO:0000256" key="1">
    <source>
        <dbReference type="ARBA" id="ARBA00006479"/>
    </source>
</evidence>
<dbReference type="EMBL" id="ARYH01000001">
    <property type="protein sequence ID" value="KCZ86001.1"/>
    <property type="molecule type" value="Genomic_DNA"/>
</dbReference>
<keyword evidence="2" id="KW-0418">Kinase</keyword>
<keyword evidence="2" id="KW-0808">Transferase</keyword>
<dbReference type="PATRIC" id="fig|1280949.3.peg.2036"/>
<dbReference type="InterPro" id="IPR000600">
    <property type="entry name" value="ROK"/>
</dbReference>
<dbReference type="Proteomes" id="UP000027446">
    <property type="component" value="Unassembled WGS sequence"/>
</dbReference>
<comment type="similarity">
    <text evidence="1">Belongs to the ROK (NagC/XylR) family.</text>
</comment>
<dbReference type="SUPFAM" id="SSF53067">
    <property type="entry name" value="Actin-like ATPase domain"/>
    <property type="match status" value="1"/>
</dbReference>
<dbReference type="OrthoDB" id="9783435at2"/>
<keyword evidence="3" id="KW-1185">Reference proteome</keyword>
<accession>A0A069E9J7</accession>
<reference evidence="2 3" key="1">
    <citation type="journal article" date="2014" name="Antonie Van Leeuwenhoek">
        <title>Hyphomonas beringensis sp. nov. and Hyphomonas chukchiensis sp. nov., isolated from surface seawater of the Bering Sea and Chukchi Sea.</title>
        <authorList>
            <person name="Li C."/>
            <person name="Lai Q."/>
            <person name="Li G."/>
            <person name="Dong C."/>
            <person name="Wang J."/>
            <person name="Liao Y."/>
            <person name="Shao Z."/>
        </authorList>
    </citation>
    <scope>NUCLEOTIDE SEQUENCE [LARGE SCALE GENOMIC DNA]</scope>
    <source>
        <strain evidence="2 3">MHS-3</strain>
    </source>
</reference>
<dbReference type="eggNOG" id="COG1940">
    <property type="taxonomic scope" value="Bacteria"/>
</dbReference>
<dbReference type="Gene3D" id="3.30.420.40">
    <property type="match status" value="2"/>
</dbReference>
<evidence type="ECO:0000313" key="3">
    <source>
        <dbReference type="Proteomes" id="UP000027446"/>
    </source>
</evidence>
<gene>
    <name evidence="2" type="ORF">HAD_09950</name>
</gene>
<protein>
    <submittedName>
        <fullName evidence="2">Fructokinase</fullName>
    </submittedName>
</protein>
<dbReference type="STRING" id="1280949.HAD_09950"/>
<dbReference type="GO" id="GO:0016301">
    <property type="term" value="F:kinase activity"/>
    <property type="evidence" value="ECO:0007669"/>
    <property type="project" value="UniProtKB-KW"/>
</dbReference>
<organism evidence="2 3">
    <name type="scientific">Hyphomonas adhaerens MHS-3</name>
    <dbReference type="NCBI Taxonomy" id="1280949"/>
    <lineage>
        <taxon>Bacteria</taxon>
        <taxon>Pseudomonadati</taxon>
        <taxon>Pseudomonadota</taxon>
        <taxon>Alphaproteobacteria</taxon>
        <taxon>Hyphomonadales</taxon>
        <taxon>Hyphomonadaceae</taxon>
        <taxon>Hyphomonas</taxon>
    </lineage>
</organism>
<dbReference type="InterPro" id="IPR043129">
    <property type="entry name" value="ATPase_NBD"/>
</dbReference>
<sequence length="302" mass="31312">MLGGIEAGGTKIICAVGSSPDQILASQTIPTAEPETSFQQVRAFFDKAQGTHGRISAIGVAAFGPVDIDPGSPCYGTVRRTPKPGWAGANWVDGLNRLPCPITVDTDVNGAALGEWRLGAGKGCDTLAYVTVGTGIGAGILKNGRPLSGTGHFEMGHIYPPHDYESDPFPGRCPFHKDCVEGLASGPAIIDRWGITLSEMPTGHPAFALQAGYLAHLAATIILTHMPDRIVFGGSVMKAPGLLERLRAATRIQLANYLTGGPAGGDLVDYLVSPALGDRAGVTGALAMAEARAGNPQQHGVR</sequence>
<dbReference type="Pfam" id="PF00480">
    <property type="entry name" value="ROK"/>
    <property type="match status" value="1"/>
</dbReference>
<proteinExistence type="inferred from homology"/>
<evidence type="ECO:0000313" key="2">
    <source>
        <dbReference type="EMBL" id="KCZ86001.1"/>
    </source>
</evidence>
<dbReference type="CDD" id="cd24067">
    <property type="entry name" value="ASKHA_NBD_ROK_BsFRK-like"/>
    <property type="match status" value="1"/>
</dbReference>
<dbReference type="RefSeq" id="WP_035570829.1">
    <property type="nucleotide sequence ID" value="NZ_ARYH01000001.1"/>
</dbReference>